<comment type="caution">
    <text evidence="9">The sequence shown here is derived from an EMBL/GenBank/DDBJ whole genome shotgun (WGS) entry which is preliminary data.</text>
</comment>
<dbReference type="GO" id="GO:0003842">
    <property type="term" value="F:L-glutamate gamma-semialdehyde dehydrogenase activity"/>
    <property type="evidence" value="ECO:0007669"/>
    <property type="project" value="UniProtKB-EC"/>
</dbReference>
<dbReference type="InterPro" id="IPR029510">
    <property type="entry name" value="Ald_DH_CS_GLU"/>
</dbReference>
<organism evidence="9 10">
    <name type="scientific">Bradyrhizobium manausense</name>
    <dbReference type="NCBI Taxonomy" id="989370"/>
    <lineage>
        <taxon>Bacteria</taxon>
        <taxon>Pseudomonadati</taxon>
        <taxon>Pseudomonadota</taxon>
        <taxon>Alphaproteobacteria</taxon>
        <taxon>Hyphomicrobiales</taxon>
        <taxon>Nitrobacteraceae</taxon>
        <taxon>Bradyrhizobium</taxon>
    </lineage>
</organism>
<feature type="domain" description="Aldehyde dehydrogenase" evidence="8">
    <location>
        <begin position="52"/>
        <end position="505"/>
    </location>
</feature>
<dbReference type="AlphaFoldDB" id="A0A0R3DKR6"/>
<dbReference type="InterPro" id="IPR016160">
    <property type="entry name" value="Ald_DH_CS_CYS"/>
</dbReference>
<dbReference type="GO" id="GO:0010133">
    <property type="term" value="P:L-proline catabolic process to L-glutamate"/>
    <property type="evidence" value="ECO:0007669"/>
    <property type="project" value="TreeGrafter"/>
</dbReference>
<comment type="pathway">
    <text evidence="1">Amino-acid degradation; L-proline degradation into L-glutamate; L-glutamate from L-proline: step 2/2.</text>
</comment>
<keyword evidence="4" id="KW-0520">NAD</keyword>
<feature type="active site" evidence="6">
    <location>
        <position position="281"/>
    </location>
</feature>
<dbReference type="SUPFAM" id="SSF53720">
    <property type="entry name" value="ALDH-like"/>
    <property type="match status" value="1"/>
</dbReference>
<dbReference type="InterPro" id="IPR050485">
    <property type="entry name" value="Proline_metab_enzyme"/>
</dbReference>
<evidence type="ECO:0000313" key="9">
    <source>
        <dbReference type="EMBL" id="KRQ08974.1"/>
    </source>
</evidence>
<comment type="similarity">
    <text evidence="7">Belongs to the aldehyde dehydrogenase family.</text>
</comment>
<reference evidence="9 10" key="1">
    <citation type="submission" date="2015-09" db="EMBL/GenBank/DDBJ databases">
        <title>Draft Genome Sequence of Bradyrhizobium manausense Strain BR 3351T, a Novel Symbiotic Nitrogen-Fixing Alphaproteobacterium Isolated from Brazilian Amazon Rain Forest.</title>
        <authorList>
            <person name="De Araujo J.L."/>
            <person name="Zilli J.E."/>
        </authorList>
    </citation>
    <scope>NUCLEOTIDE SEQUENCE [LARGE SCALE GENOMIC DNA]</scope>
    <source>
        <strain evidence="9 10">BR3351</strain>
    </source>
</reference>
<dbReference type="PANTHER" id="PTHR42862:SF1">
    <property type="entry name" value="DELTA-1-PYRROLINE-5-CARBOXYLATE DEHYDROGENASE 2, ISOFORM A-RELATED"/>
    <property type="match status" value="1"/>
</dbReference>
<evidence type="ECO:0000256" key="6">
    <source>
        <dbReference type="PROSITE-ProRule" id="PRU10007"/>
    </source>
</evidence>
<dbReference type="InterPro" id="IPR016162">
    <property type="entry name" value="Ald_DH_N"/>
</dbReference>
<proteinExistence type="inferred from homology"/>
<dbReference type="InterPro" id="IPR016161">
    <property type="entry name" value="Ald_DH/histidinol_DH"/>
</dbReference>
<evidence type="ECO:0000256" key="5">
    <source>
        <dbReference type="ARBA" id="ARBA00048142"/>
    </source>
</evidence>
<comment type="catalytic activity">
    <reaction evidence="5">
        <text>L-glutamate 5-semialdehyde + NAD(+) + H2O = L-glutamate + NADH + 2 H(+)</text>
        <dbReference type="Rhea" id="RHEA:30235"/>
        <dbReference type="ChEBI" id="CHEBI:15377"/>
        <dbReference type="ChEBI" id="CHEBI:15378"/>
        <dbReference type="ChEBI" id="CHEBI:29985"/>
        <dbReference type="ChEBI" id="CHEBI:57540"/>
        <dbReference type="ChEBI" id="CHEBI:57945"/>
        <dbReference type="ChEBI" id="CHEBI:58066"/>
        <dbReference type="EC" id="1.2.1.88"/>
    </reaction>
</comment>
<evidence type="ECO:0000256" key="7">
    <source>
        <dbReference type="RuleBase" id="RU003345"/>
    </source>
</evidence>
<evidence type="ECO:0000256" key="4">
    <source>
        <dbReference type="ARBA" id="ARBA00023027"/>
    </source>
</evidence>
<keyword evidence="10" id="KW-1185">Reference proteome</keyword>
<dbReference type="GO" id="GO:0009898">
    <property type="term" value="C:cytoplasmic side of plasma membrane"/>
    <property type="evidence" value="ECO:0007669"/>
    <property type="project" value="TreeGrafter"/>
</dbReference>
<dbReference type="Proteomes" id="UP000051936">
    <property type="component" value="Unassembled WGS sequence"/>
</dbReference>
<gene>
    <name evidence="9" type="ORF">AOQ71_21550</name>
</gene>
<accession>A0A0R3DKR6</accession>
<evidence type="ECO:0000259" key="8">
    <source>
        <dbReference type="Pfam" id="PF00171"/>
    </source>
</evidence>
<dbReference type="PROSITE" id="PS00070">
    <property type="entry name" value="ALDEHYDE_DEHYDR_CYS"/>
    <property type="match status" value="1"/>
</dbReference>
<evidence type="ECO:0000256" key="3">
    <source>
        <dbReference type="ARBA" id="ARBA00023002"/>
    </source>
</evidence>
<dbReference type="Gene3D" id="3.40.309.10">
    <property type="entry name" value="Aldehyde Dehydrogenase, Chain A, domain 2"/>
    <property type="match status" value="1"/>
</dbReference>
<dbReference type="Gene3D" id="3.40.605.10">
    <property type="entry name" value="Aldehyde Dehydrogenase, Chain A, domain 1"/>
    <property type="match status" value="1"/>
</dbReference>
<sequence>MIQSLPRVTYSNIGVDFSPVHDFLDTLMPDFEATTLAQTWGTPFATGPARQVRSPIDPSISLGRFPDSTAEDVKAAVASARAGAKIWNVSSLEERLAFATRWKDVLADGKYRLGLAALYEVGKSRLEAIGEAEEAVDMLDYYPSELRKNNGYVRAMNQLVEHETATSVLRPYGVFAVVAPFNFSLALSIGMIAGALLGGNAVVFKPSPDCQLTGLLIAETLRKAGLPEGVFNIVLGGAEVGHTLTTDKSIDGVAFTGSHKTGMGIFRHMAVQPWIKPVVAEMGGKNPAYVTVNADLDRAAQGVMRSAFGLQGQKCSACSVVYVDNAVKDEFIKRCVAFAQTLSIGDPRQRSTFMGPLYGPATVERFDASVAQARAEGKVHFGGSHLDGKPENYVMPAIVEMSGPSNLTRDELFMPFVVVRGVDDLEAGLAEGNDVTYGLSAGIFTRDEEELRYFLENAQAGVLYANRASGATTGAWPGAQPFCGWKGTGVSGKGGLGAYFLPQFMREQSHTIMTK</sequence>
<dbReference type="OrthoDB" id="8175464at2"/>
<dbReference type="STRING" id="989370.AOQ71_21550"/>
<dbReference type="EC" id="1.2.1.88" evidence="2"/>
<dbReference type="InterPro" id="IPR016163">
    <property type="entry name" value="Ald_DH_C"/>
</dbReference>
<evidence type="ECO:0000256" key="2">
    <source>
        <dbReference type="ARBA" id="ARBA00012884"/>
    </source>
</evidence>
<dbReference type="InterPro" id="IPR015590">
    <property type="entry name" value="Aldehyde_DH_dom"/>
</dbReference>
<dbReference type="RefSeq" id="WP_057750621.1">
    <property type="nucleotide sequence ID" value="NZ_LJYG01000091.1"/>
</dbReference>
<name>A0A0R3DKR6_9BRAD</name>
<dbReference type="PANTHER" id="PTHR42862">
    <property type="entry name" value="DELTA-1-PYRROLINE-5-CARBOXYLATE DEHYDROGENASE 1, ISOFORM A-RELATED"/>
    <property type="match status" value="1"/>
</dbReference>
<evidence type="ECO:0000256" key="1">
    <source>
        <dbReference type="ARBA" id="ARBA00004786"/>
    </source>
</evidence>
<evidence type="ECO:0000313" key="10">
    <source>
        <dbReference type="Proteomes" id="UP000051936"/>
    </source>
</evidence>
<keyword evidence="3 7" id="KW-0560">Oxidoreductase</keyword>
<protein>
    <recommendedName>
        <fullName evidence="2">L-glutamate gamma-semialdehyde dehydrogenase</fullName>
        <ecNumber evidence="2">1.2.1.88</ecNumber>
    </recommendedName>
</protein>
<dbReference type="PROSITE" id="PS00687">
    <property type="entry name" value="ALDEHYDE_DEHYDR_GLU"/>
    <property type="match status" value="1"/>
</dbReference>
<dbReference type="Pfam" id="PF00171">
    <property type="entry name" value="Aldedh"/>
    <property type="match status" value="1"/>
</dbReference>
<dbReference type="EMBL" id="LJYG01000091">
    <property type="protein sequence ID" value="KRQ08974.1"/>
    <property type="molecule type" value="Genomic_DNA"/>
</dbReference>